<organism evidence="2 3">
    <name type="scientific">Cordyceps javanica</name>
    <dbReference type="NCBI Taxonomy" id="43265"/>
    <lineage>
        <taxon>Eukaryota</taxon>
        <taxon>Fungi</taxon>
        <taxon>Dikarya</taxon>
        <taxon>Ascomycota</taxon>
        <taxon>Pezizomycotina</taxon>
        <taxon>Sordariomycetes</taxon>
        <taxon>Hypocreomycetidae</taxon>
        <taxon>Hypocreales</taxon>
        <taxon>Cordycipitaceae</taxon>
        <taxon>Cordyceps</taxon>
    </lineage>
</organism>
<comment type="caution">
    <text evidence="2">The sequence shown here is derived from an EMBL/GenBank/DDBJ whole genome shotgun (WGS) entry which is preliminary data.</text>
</comment>
<proteinExistence type="predicted"/>
<reference evidence="2 3" key="1">
    <citation type="journal article" date="2019" name="Appl. Microbiol. Biotechnol.">
        <title>Genome sequence of Isaria javanica and comparative genome analysis insights into family S53 peptidase evolution in fungal entomopathogens.</title>
        <authorList>
            <person name="Lin R."/>
            <person name="Zhang X."/>
            <person name="Xin B."/>
            <person name="Zou M."/>
            <person name="Gao Y."/>
            <person name="Qin F."/>
            <person name="Hu Q."/>
            <person name="Xie B."/>
            <person name="Cheng X."/>
        </authorList>
    </citation>
    <scope>NUCLEOTIDE SEQUENCE [LARGE SCALE GENOMIC DNA]</scope>
    <source>
        <strain evidence="2 3">IJ1G</strain>
    </source>
</reference>
<keyword evidence="3" id="KW-1185">Reference proteome</keyword>
<gene>
    <name evidence="2" type="ORF">IF1G_03463</name>
</gene>
<feature type="region of interest" description="Disordered" evidence="1">
    <location>
        <begin position="62"/>
        <end position="84"/>
    </location>
</feature>
<evidence type="ECO:0000313" key="2">
    <source>
        <dbReference type="EMBL" id="TQV97720.1"/>
    </source>
</evidence>
<dbReference type="Proteomes" id="UP000315783">
    <property type="component" value="Unassembled WGS sequence"/>
</dbReference>
<accession>A0A545V7M6</accession>
<evidence type="ECO:0000256" key="1">
    <source>
        <dbReference type="SAM" id="MobiDB-lite"/>
    </source>
</evidence>
<name>A0A545V7M6_9HYPO</name>
<sequence length="120" mass="12911">MGSKDFRGNSDQPMAGTCMPAGLQSPTLFLHVSFSATFLLLHFIASVSSCCHAVPLCLPSLGGTARSPETPPSPSSGRRRHLTKRAIPDPGLGMKWFSSSTFSPMHFFFCPPRDDLTGII</sequence>
<protein>
    <submittedName>
        <fullName evidence="2">Uncharacterized protein</fullName>
    </submittedName>
</protein>
<dbReference type="AlphaFoldDB" id="A0A545V7M6"/>
<dbReference type="EMBL" id="SPUK01000004">
    <property type="protein sequence ID" value="TQV97720.1"/>
    <property type="molecule type" value="Genomic_DNA"/>
</dbReference>
<evidence type="ECO:0000313" key="3">
    <source>
        <dbReference type="Proteomes" id="UP000315783"/>
    </source>
</evidence>